<dbReference type="AlphaFoldDB" id="A0A6P8YJN3"/>
<dbReference type="PANTHER" id="PTHR12132:SF1">
    <property type="entry name" value="DNA REPAIR PROTEIN RAD52 HOMOLOG"/>
    <property type="match status" value="1"/>
</dbReference>
<sequence length="369" mass="39900">MDPERLQIVDIVNKIFGESGWSFSISNVAVDYIDDSRSGNYSAGASAVVRVQRSNGVFREDIGFGSNWGPNKADVIAKAKKDAVTDGLKGAVINFGGDMARQVHSVTPRKSMTENLRVSSGLQGPSLIAQSNAQPANQHNGKATSPSQAPVLKSSVSRSLGEKTATEPPSFQVMSSKSAFTPNTKSTFVPAPTKQPPVPQPTSPLAVALPRQPQASTVSKNTLSEEELAKMERIKRQQQRKEEFLKKHQLEQAQAQSKSQDKGTTQQSSREPLKEQQSRNQPSSSSRGNGPNGLIEADDEVMLSTQDMEAISAIAANNTTNISRHSPMLSSPSITRNVGSEPAKPQPTRPSKRPDLNNFAFNPEKKQRS</sequence>
<keyword evidence="2" id="KW-0227">DNA damage</keyword>
<dbReference type="Pfam" id="PF04098">
    <property type="entry name" value="Rad52_Rad22"/>
    <property type="match status" value="1"/>
</dbReference>
<evidence type="ECO:0000256" key="4">
    <source>
        <dbReference type="ARBA" id="ARBA00023204"/>
    </source>
</evidence>
<dbReference type="GO" id="GO:0045002">
    <property type="term" value="P:double-strand break repair via single-strand annealing"/>
    <property type="evidence" value="ECO:0007669"/>
    <property type="project" value="TreeGrafter"/>
</dbReference>
<feature type="compositionally biased region" description="Polar residues" evidence="5">
    <location>
        <begin position="328"/>
        <end position="338"/>
    </location>
</feature>
<feature type="compositionally biased region" description="Polar residues" evidence="5">
    <location>
        <begin position="213"/>
        <end position="222"/>
    </location>
</feature>
<dbReference type="GO" id="GO:0005634">
    <property type="term" value="C:nucleus"/>
    <property type="evidence" value="ECO:0007669"/>
    <property type="project" value="TreeGrafter"/>
</dbReference>
<gene>
    <name evidence="7" type="primary">LOC117642793</name>
</gene>
<protein>
    <submittedName>
        <fullName evidence="7">DNA repair protein RAD52 homolog isoform X2</fullName>
    </submittedName>
</protein>
<evidence type="ECO:0000313" key="7">
    <source>
        <dbReference type="RefSeq" id="XP_034237230.1"/>
    </source>
</evidence>
<dbReference type="InterPro" id="IPR007232">
    <property type="entry name" value="Rad52_Rad59_Rad22"/>
</dbReference>
<reference evidence="7" key="1">
    <citation type="submission" date="2025-08" db="UniProtKB">
        <authorList>
            <consortium name="RefSeq"/>
        </authorList>
    </citation>
    <scope>IDENTIFICATION</scope>
    <source>
        <tissue evidence="7">Total insect</tissue>
    </source>
</reference>
<name>A0A6P8YJN3_THRPL</name>
<proteinExistence type="inferred from homology"/>
<comment type="similarity">
    <text evidence="1">Belongs to the RAD52 family.</text>
</comment>
<feature type="compositionally biased region" description="Polar residues" evidence="5">
    <location>
        <begin position="167"/>
        <end position="187"/>
    </location>
</feature>
<feature type="compositionally biased region" description="Pro residues" evidence="5">
    <location>
        <begin position="193"/>
        <end position="202"/>
    </location>
</feature>
<feature type="compositionally biased region" description="Polar residues" evidence="5">
    <location>
        <begin position="251"/>
        <end position="270"/>
    </location>
</feature>
<keyword evidence="3" id="KW-0233">DNA recombination</keyword>
<evidence type="ECO:0000256" key="2">
    <source>
        <dbReference type="ARBA" id="ARBA00022763"/>
    </source>
</evidence>
<evidence type="ECO:0000256" key="5">
    <source>
        <dbReference type="SAM" id="MobiDB-lite"/>
    </source>
</evidence>
<evidence type="ECO:0000313" key="6">
    <source>
        <dbReference type="Proteomes" id="UP000515158"/>
    </source>
</evidence>
<feature type="region of interest" description="Disordered" evidence="5">
    <location>
        <begin position="247"/>
        <end position="369"/>
    </location>
</feature>
<dbReference type="GO" id="GO:0000724">
    <property type="term" value="P:double-strand break repair via homologous recombination"/>
    <property type="evidence" value="ECO:0007669"/>
    <property type="project" value="TreeGrafter"/>
</dbReference>
<feature type="region of interest" description="Disordered" evidence="5">
    <location>
        <begin position="131"/>
        <end position="228"/>
    </location>
</feature>
<dbReference type="GeneID" id="117642793"/>
<keyword evidence="4" id="KW-0234">DNA repair</keyword>
<dbReference type="InterPro" id="IPR042525">
    <property type="entry name" value="Rad52_Rad59_Rad22_sf"/>
</dbReference>
<evidence type="ECO:0000256" key="1">
    <source>
        <dbReference type="ARBA" id="ARBA00006638"/>
    </source>
</evidence>
<dbReference type="Proteomes" id="UP000515158">
    <property type="component" value="Unplaced"/>
</dbReference>
<dbReference type="GO" id="GO:0006312">
    <property type="term" value="P:mitotic recombination"/>
    <property type="evidence" value="ECO:0007669"/>
    <property type="project" value="TreeGrafter"/>
</dbReference>
<organism evidence="7">
    <name type="scientific">Thrips palmi</name>
    <name type="common">Melon thrips</name>
    <dbReference type="NCBI Taxonomy" id="161013"/>
    <lineage>
        <taxon>Eukaryota</taxon>
        <taxon>Metazoa</taxon>
        <taxon>Ecdysozoa</taxon>
        <taxon>Arthropoda</taxon>
        <taxon>Hexapoda</taxon>
        <taxon>Insecta</taxon>
        <taxon>Pterygota</taxon>
        <taxon>Neoptera</taxon>
        <taxon>Paraneoptera</taxon>
        <taxon>Thysanoptera</taxon>
        <taxon>Terebrantia</taxon>
        <taxon>Thripoidea</taxon>
        <taxon>Thripidae</taxon>
        <taxon>Thrips</taxon>
    </lineage>
</organism>
<dbReference type="InterPro" id="IPR041247">
    <property type="entry name" value="Rad52_fam"/>
</dbReference>
<keyword evidence="6" id="KW-1185">Reference proteome</keyword>
<dbReference type="SUPFAM" id="SSF54768">
    <property type="entry name" value="dsRNA-binding domain-like"/>
    <property type="match status" value="1"/>
</dbReference>
<feature type="compositionally biased region" description="Low complexity" evidence="5">
    <location>
        <begin position="278"/>
        <end position="293"/>
    </location>
</feature>
<feature type="compositionally biased region" description="Polar residues" evidence="5">
    <location>
        <begin position="131"/>
        <end position="158"/>
    </location>
</feature>
<dbReference type="RefSeq" id="XP_034237230.1">
    <property type="nucleotide sequence ID" value="XM_034381339.1"/>
</dbReference>
<dbReference type="Gene3D" id="3.30.390.80">
    <property type="entry name" value="DNA repair protein Rad52/59/22"/>
    <property type="match status" value="1"/>
</dbReference>
<evidence type="ECO:0000256" key="3">
    <source>
        <dbReference type="ARBA" id="ARBA00023172"/>
    </source>
</evidence>
<dbReference type="PANTHER" id="PTHR12132">
    <property type="entry name" value="DNA REPAIR AND RECOMBINATION PROTEIN RAD52, RAD59"/>
    <property type="match status" value="1"/>
</dbReference>
<accession>A0A6P8YJN3</accession>
<dbReference type="OrthoDB" id="206565at2759"/>
<feature type="compositionally biased region" description="Low complexity" evidence="5">
    <location>
        <begin position="310"/>
        <end position="323"/>
    </location>
</feature>